<protein>
    <submittedName>
        <fullName evidence="1">Uncharacterized protein</fullName>
    </submittedName>
</protein>
<dbReference type="Gene3D" id="1.25.40.20">
    <property type="entry name" value="Ankyrin repeat-containing domain"/>
    <property type="match status" value="1"/>
</dbReference>
<dbReference type="PANTHER" id="PTHR46586">
    <property type="entry name" value="ANKYRIN REPEAT-CONTAINING PROTEIN"/>
    <property type="match status" value="1"/>
</dbReference>
<dbReference type="RefSeq" id="XP_009840005.1">
    <property type="nucleotide sequence ID" value="XM_009841703.1"/>
</dbReference>
<gene>
    <name evidence="1" type="ORF">H257_13992</name>
</gene>
<dbReference type="SUPFAM" id="SSF48403">
    <property type="entry name" value="Ankyrin repeat"/>
    <property type="match status" value="1"/>
</dbReference>
<reference evidence="1" key="1">
    <citation type="submission" date="2013-12" db="EMBL/GenBank/DDBJ databases">
        <title>The Genome Sequence of Aphanomyces astaci APO3.</title>
        <authorList>
            <consortium name="The Broad Institute Genomics Platform"/>
            <person name="Russ C."/>
            <person name="Tyler B."/>
            <person name="van West P."/>
            <person name="Dieguez-Uribeondo J."/>
            <person name="Young S.K."/>
            <person name="Zeng Q."/>
            <person name="Gargeya S."/>
            <person name="Fitzgerald M."/>
            <person name="Abouelleil A."/>
            <person name="Alvarado L."/>
            <person name="Chapman S.B."/>
            <person name="Gainer-Dewar J."/>
            <person name="Goldberg J."/>
            <person name="Griggs A."/>
            <person name="Gujja S."/>
            <person name="Hansen M."/>
            <person name="Howarth C."/>
            <person name="Imamovic A."/>
            <person name="Ireland A."/>
            <person name="Larimer J."/>
            <person name="McCowan C."/>
            <person name="Murphy C."/>
            <person name="Pearson M."/>
            <person name="Poon T.W."/>
            <person name="Priest M."/>
            <person name="Roberts A."/>
            <person name="Saif S."/>
            <person name="Shea T."/>
            <person name="Sykes S."/>
            <person name="Wortman J."/>
            <person name="Nusbaum C."/>
            <person name="Birren B."/>
        </authorList>
    </citation>
    <scope>NUCLEOTIDE SEQUENCE [LARGE SCALE GENOMIC DNA]</scope>
    <source>
        <strain evidence="1">APO3</strain>
    </source>
</reference>
<evidence type="ECO:0000313" key="1">
    <source>
        <dbReference type="EMBL" id="ETV70622.1"/>
    </source>
</evidence>
<dbReference type="AlphaFoldDB" id="W4FT40"/>
<proteinExistence type="predicted"/>
<dbReference type="VEuPathDB" id="FungiDB:H257_13992"/>
<name>W4FT40_APHAT</name>
<dbReference type="PANTHER" id="PTHR46586:SF3">
    <property type="entry name" value="ANKYRIN REPEAT-CONTAINING PROTEIN"/>
    <property type="match status" value="1"/>
</dbReference>
<dbReference type="STRING" id="112090.W4FT40"/>
<organism evidence="1">
    <name type="scientific">Aphanomyces astaci</name>
    <name type="common">Crayfish plague agent</name>
    <dbReference type="NCBI Taxonomy" id="112090"/>
    <lineage>
        <taxon>Eukaryota</taxon>
        <taxon>Sar</taxon>
        <taxon>Stramenopiles</taxon>
        <taxon>Oomycota</taxon>
        <taxon>Saprolegniomycetes</taxon>
        <taxon>Saprolegniales</taxon>
        <taxon>Verrucalvaceae</taxon>
        <taxon>Aphanomyces</taxon>
    </lineage>
</organism>
<accession>W4FT40</accession>
<dbReference type="EMBL" id="KI913165">
    <property type="protein sequence ID" value="ETV70622.1"/>
    <property type="molecule type" value="Genomic_DNA"/>
</dbReference>
<dbReference type="GeneID" id="20815988"/>
<dbReference type="InterPro" id="IPR036770">
    <property type="entry name" value="Ankyrin_rpt-contain_sf"/>
</dbReference>
<dbReference type="InterPro" id="IPR052050">
    <property type="entry name" value="SecEffector_AnkRepeat"/>
</dbReference>
<sequence length="404" mass="45325">MTTIILDALRSHDLLTLVCRFQRGLNGDMLVFQPLRTLDLLPSDPLPILCVSQAQSAPGVLLPLFTRVDGILIPWLAEHSLHRLALVMDVMPHMRLILVRHAVYYGHVPTLDRLQSVRPGLFRPPGERMLLAILGGSVLSVQWLLRHGHPLRYDAVHMAGRYGHLTLLQYFAAQPSIHTPRLASEALVAGARRGSLKVVQWALPLTTSEVSIRQAITCANRHGHLAVLEFFTSAIDFSFADIPSLVTAATRRGHLNLVQNWFNKVSTSITQDLHGQCLRLAIKFGHADIASHFLLHRHPEKSIVHDILQAAKFGHTSMFGLLDMTWHDVVEPAFFVAAKWGQLNLVQFFVEHSELDVSLACLMTARLHVQHKKATMEAYFDTMPAHSTFFELLIGRTLVILQEE</sequence>